<dbReference type="EMBL" id="LFIV01000076">
    <property type="protein sequence ID" value="KZL71247.1"/>
    <property type="molecule type" value="Genomic_DNA"/>
</dbReference>
<dbReference type="Pfam" id="PF01116">
    <property type="entry name" value="F_bP_aldolase"/>
    <property type="match status" value="1"/>
</dbReference>
<feature type="non-terminal residue" evidence="5">
    <location>
        <position position="1"/>
    </location>
</feature>
<feature type="binding site" evidence="2">
    <location>
        <position position="108"/>
    </location>
    <ligand>
        <name>Zn(2+)</name>
        <dbReference type="ChEBI" id="CHEBI:29105"/>
        <label>1</label>
        <note>catalytic</note>
    </ligand>
</feature>
<keyword evidence="3" id="KW-0324">Glycolysis</keyword>
<feature type="binding site" evidence="2">
    <location>
        <position position="160"/>
    </location>
    <ligand>
        <name>Zn(2+)</name>
        <dbReference type="ChEBI" id="CHEBI:29105"/>
        <label>2</label>
    </ligand>
</feature>
<dbReference type="PANTHER" id="PTHR30304">
    <property type="entry name" value="D-TAGATOSE-1,6-BISPHOSPHATE ALDOLASE"/>
    <property type="match status" value="1"/>
</dbReference>
<reference evidence="5 6" key="1">
    <citation type="submission" date="2015-06" db="EMBL/GenBank/DDBJ databases">
        <title>Survival trade-offs in plant roots during colonization by closely related pathogenic and mutualistic fungi.</title>
        <authorList>
            <person name="Hacquard S."/>
            <person name="Kracher B."/>
            <person name="Hiruma K."/>
            <person name="Weinman A."/>
            <person name="Muench P."/>
            <person name="Garrido Oter R."/>
            <person name="Ver Loren van Themaat E."/>
            <person name="Dallerey J.-F."/>
            <person name="Damm U."/>
            <person name="Henrissat B."/>
            <person name="Lespinet O."/>
            <person name="Thon M."/>
            <person name="Kemen E."/>
            <person name="McHardy A.C."/>
            <person name="Schulze-Lefert P."/>
            <person name="O'Connell R.J."/>
        </authorList>
    </citation>
    <scope>NUCLEOTIDE SEQUENCE [LARGE SCALE GENOMIC DNA]</scope>
    <source>
        <strain evidence="5 6">0861</strain>
    </source>
</reference>
<accession>A0A161YFB2</accession>
<dbReference type="AlphaFoldDB" id="A0A161YFB2"/>
<comment type="function">
    <text evidence="3">Catalyzes the aldol condensation of dihydroxyacetone phosphate (DHAP or glycerone-phosphate) with glyceraldehyde 3-phosphate (G3P) to form fructose 1,6-bisphosphate (FBP) in gluconeogenesis and the reverse reaction in glycolysis.</text>
</comment>
<evidence type="ECO:0000313" key="6">
    <source>
        <dbReference type="Proteomes" id="UP000076552"/>
    </source>
</evidence>
<protein>
    <recommendedName>
        <fullName evidence="3">Fructose-bisphosphate aldolase</fullName>
        <shortName evidence="3">FBP aldolase</shortName>
        <ecNumber evidence="3">4.1.2.13</ecNumber>
    </recommendedName>
</protein>
<dbReference type="GO" id="GO:0004332">
    <property type="term" value="F:fructose-bisphosphate aldolase activity"/>
    <property type="evidence" value="ECO:0007669"/>
    <property type="project" value="UniProtKB-EC"/>
</dbReference>
<dbReference type="Proteomes" id="UP000076552">
    <property type="component" value="Unassembled WGS sequence"/>
</dbReference>
<evidence type="ECO:0000256" key="2">
    <source>
        <dbReference type="PIRSR" id="PIRSR001359-3"/>
    </source>
</evidence>
<dbReference type="InterPro" id="IPR000771">
    <property type="entry name" value="FBA_II"/>
</dbReference>
<feature type="binding site" evidence="2">
    <location>
        <position position="237"/>
    </location>
    <ligand>
        <name>Zn(2+)</name>
        <dbReference type="ChEBI" id="CHEBI:29105"/>
        <label>1</label>
        <note>catalytic</note>
    </ligand>
</feature>
<sequence>LAIFLSVLIFLIWQLYSVLEMSSWPETKSQNRSLQILQAATKGKYGVLAAVAYNIEHLTALVRAAEAKKSPMLILLFPSTVKQLPTLPWAVAAAIKSAKVPLALHLDHAQDEEQIREIAATLPFDSIMVDMSHYDHEENLAKTKVLTRVCHDHGIAVEAESGRINGGEDGIADTGDLEALFTSPEEVEDFIDAEIDLLAPSIGNIHGDYGPKGPELDYERLAKINKQINNRVLMALHGTNDFSADILKRCINNGAIKLNVNKLLLEVWNIHLKENANKPLSQLMEDGMNVLQEEVERWIDICGSAGKA</sequence>
<dbReference type="SUPFAM" id="SSF51569">
    <property type="entry name" value="Aldolase"/>
    <property type="match status" value="1"/>
</dbReference>
<name>A0A161YFB2_9PEZI</name>
<evidence type="ECO:0000256" key="4">
    <source>
        <dbReference type="SAM" id="SignalP"/>
    </source>
</evidence>
<dbReference type="PANTHER" id="PTHR30304:SF0">
    <property type="entry name" value="D-TAGATOSE-1,6-BISPHOSPHATE ALDOLASE SUBUNIT GATY-RELATED"/>
    <property type="match status" value="1"/>
</dbReference>
<keyword evidence="6" id="KW-1185">Reference proteome</keyword>
<feature type="binding site" evidence="2">
    <location>
        <position position="206"/>
    </location>
    <ligand>
        <name>Zn(2+)</name>
        <dbReference type="ChEBI" id="CHEBI:29105"/>
        <label>1</label>
        <note>catalytic</note>
    </ligand>
</feature>
<proteinExistence type="inferred from homology"/>
<keyword evidence="3" id="KW-0456">Lyase</keyword>
<keyword evidence="2 3" id="KW-0862">Zinc</keyword>
<dbReference type="Gene3D" id="3.20.20.70">
    <property type="entry name" value="Aldolase class I"/>
    <property type="match status" value="1"/>
</dbReference>
<feature type="signal peptide" evidence="4">
    <location>
        <begin position="1"/>
        <end position="17"/>
    </location>
</feature>
<organism evidence="5 6">
    <name type="scientific">Colletotrichum tofieldiae</name>
    <dbReference type="NCBI Taxonomy" id="708197"/>
    <lineage>
        <taxon>Eukaryota</taxon>
        <taxon>Fungi</taxon>
        <taxon>Dikarya</taxon>
        <taxon>Ascomycota</taxon>
        <taxon>Pezizomycotina</taxon>
        <taxon>Sordariomycetes</taxon>
        <taxon>Hypocreomycetidae</taxon>
        <taxon>Glomerellales</taxon>
        <taxon>Glomerellaceae</taxon>
        <taxon>Colletotrichum</taxon>
        <taxon>Colletotrichum spaethianum species complex</taxon>
    </lineage>
</organism>
<dbReference type="STRING" id="708197.A0A161YFB2"/>
<keyword evidence="2 3" id="KW-0479">Metal-binding</keyword>
<evidence type="ECO:0000256" key="3">
    <source>
        <dbReference type="RuleBase" id="RU366023"/>
    </source>
</evidence>
<gene>
    <name evidence="5" type="ORF">CT0861_04828</name>
</gene>
<feature type="active site" description="Proton donor" evidence="1">
    <location>
        <position position="107"/>
    </location>
</feature>
<dbReference type="EC" id="4.1.2.13" evidence="3"/>
<dbReference type="InterPro" id="IPR050246">
    <property type="entry name" value="Class_II_FBP_aldolase"/>
</dbReference>
<dbReference type="UniPathway" id="UPA00109">
    <property type="reaction ID" value="UER00183"/>
</dbReference>
<feature type="chain" id="PRO_5007830722" description="Fructose-bisphosphate aldolase" evidence="4">
    <location>
        <begin position="18"/>
        <end position="308"/>
    </location>
</feature>
<comment type="similarity">
    <text evidence="3">Belongs to the class II fructose-bisphosphate aldolase family.</text>
</comment>
<comment type="catalytic activity">
    <reaction evidence="3">
        <text>beta-D-fructose 1,6-bisphosphate = D-glyceraldehyde 3-phosphate + dihydroxyacetone phosphate</text>
        <dbReference type="Rhea" id="RHEA:14729"/>
        <dbReference type="ChEBI" id="CHEBI:32966"/>
        <dbReference type="ChEBI" id="CHEBI:57642"/>
        <dbReference type="ChEBI" id="CHEBI:59776"/>
        <dbReference type="EC" id="4.1.2.13"/>
    </reaction>
</comment>
<comment type="pathway">
    <text evidence="3">Carbohydrate degradation; glycolysis; D-glyceraldehyde 3-phosphate and glycerone phosphate from D-glucose: step 4/4.</text>
</comment>
<evidence type="ECO:0000313" key="5">
    <source>
        <dbReference type="EMBL" id="KZL71247.1"/>
    </source>
</evidence>
<dbReference type="InterPro" id="IPR013785">
    <property type="entry name" value="Aldolase_TIM"/>
</dbReference>
<comment type="cofactor">
    <cofactor evidence="2 3">
        <name>Zn(2+)</name>
        <dbReference type="ChEBI" id="CHEBI:29105"/>
    </cofactor>
    <text evidence="2 3">Binds 2 Zn(2+) ions per subunit. One is catalytic and the other provides a structural contribution.</text>
</comment>
<dbReference type="GO" id="GO:0006096">
    <property type="term" value="P:glycolytic process"/>
    <property type="evidence" value="ECO:0007669"/>
    <property type="project" value="UniProtKB-UniPathway"/>
</dbReference>
<comment type="caution">
    <text evidence="5">The sequence shown here is derived from an EMBL/GenBank/DDBJ whole genome shotgun (WGS) entry which is preliminary data.</text>
</comment>
<feature type="binding site" evidence="2">
    <location>
        <position position="130"/>
    </location>
    <ligand>
        <name>Zn(2+)</name>
        <dbReference type="ChEBI" id="CHEBI:29105"/>
        <label>2</label>
    </ligand>
</feature>
<evidence type="ECO:0000256" key="1">
    <source>
        <dbReference type="PIRSR" id="PIRSR001359-1"/>
    </source>
</evidence>
<keyword evidence="4" id="KW-0732">Signal</keyword>
<dbReference type="CDD" id="cd00947">
    <property type="entry name" value="TBP_aldolase_IIB"/>
    <property type="match status" value="1"/>
</dbReference>
<dbReference type="GO" id="GO:0008270">
    <property type="term" value="F:zinc ion binding"/>
    <property type="evidence" value="ECO:0007669"/>
    <property type="project" value="UniProtKB-UniRule"/>
</dbReference>
<dbReference type="PIRSF" id="PIRSF001359">
    <property type="entry name" value="F_bP_aldolase_II"/>
    <property type="match status" value="1"/>
</dbReference>